<comment type="caution">
    <text evidence="2">The sequence shown here is derived from an EMBL/GenBank/DDBJ whole genome shotgun (WGS) entry which is preliminary data.</text>
</comment>
<name>A0A7X7LYV3_9RHOO</name>
<feature type="domain" description="NYN" evidence="1">
    <location>
        <begin position="3"/>
        <end position="145"/>
    </location>
</feature>
<dbReference type="AlphaFoldDB" id="A0A7X7LYV3"/>
<proteinExistence type="predicted"/>
<evidence type="ECO:0000313" key="3">
    <source>
        <dbReference type="Proteomes" id="UP000536534"/>
    </source>
</evidence>
<dbReference type="InterPro" id="IPR021139">
    <property type="entry name" value="NYN"/>
</dbReference>
<dbReference type="PANTHER" id="PTHR35811">
    <property type="entry name" value="SLR1870 PROTEIN"/>
    <property type="match status" value="1"/>
</dbReference>
<evidence type="ECO:0000259" key="1">
    <source>
        <dbReference type="Pfam" id="PF01936"/>
    </source>
</evidence>
<accession>A0A7X7LYV3</accession>
<feature type="non-terminal residue" evidence="2">
    <location>
        <position position="148"/>
    </location>
</feature>
<evidence type="ECO:0000313" key="2">
    <source>
        <dbReference type="EMBL" id="NLF55640.1"/>
    </source>
</evidence>
<dbReference type="Pfam" id="PF01936">
    <property type="entry name" value="NYN"/>
    <property type="match status" value="1"/>
</dbReference>
<dbReference type="EMBL" id="JAAYYV010000425">
    <property type="protein sequence ID" value="NLF55640.1"/>
    <property type="molecule type" value="Genomic_DNA"/>
</dbReference>
<dbReference type="Proteomes" id="UP000536534">
    <property type="component" value="Unassembled WGS sequence"/>
</dbReference>
<dbReference type="Gene3D" id="3.40.50.1010">
    <property type="entry name" value="5'-nuclease"/>
    <property type="match status" value="1"/>
</dbReference>
<organism evidence="2 3">
    <name type="scientific">Thauera phenolivorans</name>
    <dbReference type="NCBI Taxonomy" id="1792543"/>
    <lineage>
        <taxon>Bacteria</taxon>
        <taxon>Pseudomonadati</taxon>
        <taxon>Pseudomonadota</taxon>
        <taxon>Betaproteobacteria</taxon>
        <taxon>Rhodocyclales</taxon>
        <taxon>Zoogloeaceae</taxon>
        <taxon>Thauera</taxon>
    </lineage>
</organism>
<reference evidence="2 3" key="1">
    <citation type="journal article" date="2020" name="Biotechnol. Biofuels">
        <title>New insights from the biogas microbiome by comprehensive genome-resolved metagenomics of nearly 1600 species originating from multiple anaerobic digesters.</title>
        <authorList>
            <person name="Campanaro S."/>
            <person name="Treu L."/>
            <person name="Rodriguez-R L.M."/>
            <person name="Kovalovszki A."/>
            <person name="Ziels R.M."/>
            <person name="Maus I."/>
            <person name="Zhu X."/>
            <person name="Kougias P.G."/>
            <person name="Basile A."/>
            <person name="Luo G."/>
            <person name="Schluter A."/>
            <person name="Konstantinidis K.T."/>
            <person name="Angelidaki I."/>
        </authorList>
    </citation>
    <scope>NUCLEOTIDE SEQUENCE [LARGE SCALE GENOMIC DNA]</scope>
    <source>
        <strain evidence="2">AS06rmzACSIP_256</strain>
    </source>
</reference>
<sequence>MKSALFVDFDNVYSGLRKLDQASADRFARRPQEWMNWIIDSLALPEHVAEGARRRVLVRRCYLNPQAYQRFRPSFNLAGFEIIDCPALTGEGKTSTDIHMVLDIVDLLQHEAHYDEFIVFSADADFTPVLRKLRRWDRRTTVLAIGFP</sequence>
<dbReference type="GO" id="GO:0004540">
    <property type="term" value="F:RNA nuclease activity"/>
    <property type="evidence" value="ECO:0007669"/>
    <property type="project" value="InterPro"/>
</dbReference>
<dbReference type="PANTHER" id="PTHR35811:SF1">
    <property type="entry name" value="HTH OST-TYPE DOMAIN-CONTAINING PROTEIN"/>
    <property type="match status" value="1"/>
</dbReference>
<gene>
    <name evidence="2" type="ORF">GX576_14830</name>
</gene>
<protein>
    <submittedName>
        <fullName evidence="2">NYN domain-containing protein</fullName>
    </submittedName>
</protein>